<evidence type="ECO:0000256" key="5">
    <source>
        <dbReference type="ARBA" id="ARBA00023242"/>
    </source>
</evidence>
<organism evidence="8 9">
    <name type="scientific">Dunaliella salina</name>
    <name type="common">Green alga</name>
    <name type="synonym">Protococcus salinus</name>
    <dbReference type="NCBI Taxonomy" id="3046"/>
    <lineage>
        <taxon>Eukaryota</taxon>
        <taxon>Viridiplantae</taxon>
        <taxon>Chlorophyta</taxon>
        <taxon>core chlorophytes</taxon>
        <taxon>Chlorophyceae</taxon>
        <taxon>CS clade</taxon>
        <taxon>Chlamydomonadales</taxon>
        <taxon>Dunaliellaceae</taxon>
        <taxon>Dunaliella</taxon>
    </lineage>
</organism>
<keyword evidence="4" id="KW-0804">Transcription</keyword>
<dbReference type="EMBL" id="MU069508">
    <property type="protein sequence ID" value="KAF5840631.1"/>
    <property type="molecule type" value="Genomic_DNA"/>
</dbReference>
<dbReference type="GO" id="GO:0003677">
    <property type="term" value="F:DNA binding"/>
    <property type="evidence" value="ECO:0007669"/>
    <property type="project" value="UniProtKB-KW"/>
</dbReference>
<comment type="subcellular location">
    <subcellularLocation>
        <location evidence="1">Nucleus</location>
    </subcellularLocation>
</comment>
<name>A0ABQ7H1A2_DUNSA</name>
<evidence type="ECO:0000256" key="6">
    <source>
        <dbReference type="SAM" id="MobiDB-lite"/>
    </source>
</evidence>
<comment type="caution">
    <text evidence="8">The sequence shown here is derived from an EMBL/GenBank/DDBJ whole genome shotgun (WGS) entry which is preliminary data.</text>
</comment>
<dbReference type="PANTHER" id="PTHR31221:SF334">
    <property type="entry name" value="WRKY TRANSCRIPTION FACTOR 57-RELATED"/>
    <property type="match status" value="1"/>
</dbReference>
<feature type="compositionally biased region" description="Low complexity" evidence="6">
    <location>
        <begin position="116"/>
        <end position="127"/>
    </location>
</feature>
<dbReference type="PANTHER" id="PTHR31221">
    <property type="entry name" value="WRKY TRANSCRIPTION FACTOR PROTEIN 1-RELATED"/>
    <property type="match status" value="1"/>
</dbReference>
<dbReference type="InterPro" id="IPR003657">
    <property type="entry name" value="WRKY_dom"/>
</dbReference>
<protein>
    <submittedName>
        <fullName evidence="8">WRKY DNA-binding domain-containing protein</fullName>
    </submittedName>
</protein>
<keyword evidence="9" id="KW-1185">Reference proteome</keyword>
<proteinExistence type="predicted"/>
<evidence type="ECO:0000256" key="1">
    <source>
        <dbReference type="ARBA" id="ARBA00004123"/>
    </source>
</evidence>
<keyword evidence="5" id="KW-0539">Nucleus</keyword>
<evidence type="ECO:0000313" key="9">
    <source>
        <dbReference type="Proteomes" id="UP000815325"/>
    </source>
</evidence>
<keyword evidence="3 8" id="KW-0238">DNA-binding</keyword>
<reference evidence="8" key="1">
    <citation type="submission" date="2017-08" db="EMBL/GenBank/DDBJ databases">
        <authorList>
            <person name="Polle J.E."/>
            <person name="Barry K."/>
            <person name="Cushman J."/>
            <person name="Schmutz J."/>
            <person name="Tran D."/>
            <person name="Hathwaick L.T."/>
            <person name="Yim W.C."/>
            <person name="Jenkins J."/>
            <person name="Mckie-Krisberg Z.M."/>
            <person name="Prochnik S."/>
            <person name="Lindquist E."/>
            <person name="Dockter R.B."/>
            <person name="Adam C."/>
            <person name="Molina H."/>
            <person name="Bunkerborg J."/>
            <person name="Jin E."/>
            <person name="Buchheim M."/>
            <person name="Magnuson J."/>
        </authorList>
    </citation>
    <scope>NUCLEOTIDE SEQUENCE</scope>
    <source>
        <strain evidence="8">CCAP 19/18</strain>
    </source>
</reference>
<dbReference type="SMART" id="SM00774">
    <property type="entry name" value="WRKY"/>
    <property type="match status" value="1"/>
</dbReference>
<evidence type="ECO:0000313" key="8">
    <source>
        <dbReference type="EMBL" id="KAF5840631.1"/>
    </source>
</evidence>
<dbReference type="Gene3D" id="2.20.25.80">
    <property type="entry name" value="WRKY domain"/>
    <property type="match status" value="1"/>
</dbReference>
<gene>
    <name evidence="8" type="ORF">DUNSADRAFT_16146</name>
</gene>
<dbReference type="PROSITE" id="PS50811">
    <property type="entry name" value="WRKY"/>
    <property type="match status" value="1"/>
</dbReference>
<evidence type="ECO:0000256" key="2">
    <source>
        <dbReference type="ARBA" id="ARBA00023015"/>
    </source>
</evidence>
<accession>A0ABQ7H1A2</accession>
<evidence type="ECO:0000256" key="4">
    <source>
        <dbReference type="ARBA" id="ARBA00023163"/>
    </source>
</evidence>
<feature type="compositionally biased region" description="Low complexity" evidence="6">
    <location>
        <begin position="69"/>
        <end position="84"/>
    </location>
</feature>
<dbReference type="SUPFAM" id="SSF118290">
    <property type="entry name" value="WRKY DNA-binding domain"/>
    <property type="match status" value="1"/>
</dbReference>
<keyword evidence="2" id="KW-0805">Transcription regulation</keyword>
<dbReference type="Pfam" id="PF03106">
    <property type="entry name" value="WRKY"/>
    <property type="match status" value="1"/>
</dbReference>
<evidence type="ECO:0000259" key="7">
    <source>
        <dbReference type="PROSITE" id="PS50811"/>
    </source>
</evidence>
<feature type="region of interest" description="Disordered" evidence="6">
    <location>
        <begin position="1"/>
        <end position="127"/>
    </location>
</feature>
<feature type="region of interest" description="Disordered" evidence="6">
    <location>
        <begin position="236"/>
        <end position="291"/>
    </location>
</feature>
<dbReference type="InterPro" id="IPR036576">
    <property type="entry name" value="WRKY_dom_sf"/>
</dbReference>
<feature type="region of interest" description="Disordered" evidence="6">
    <location>
        <begin position="398"/>
        <end position="442"/>
    </location>
</feature>
<feature type="compositionally biased region" description="Low complexity" evidence="6">
    <location>
        <begin position="399"/>
        <end position="414"/>
    </location>
</feature>
<evidence type="ECO:0000256" key="3">
    <source>
        <dbReference type="ARBA" id="ARBA00023125"/>
    </source>
</evidence>
<feature type="compositionally biased region" description="Polar residues" evidence="6">
    <location>
        <begin position="1"/>
        <end position="15"/>
    </location>
</feature>
<dbReference type="InterPro" id="IPR044810">
    <property type="entry name" value="WRKY_plant"/>
</dbReference>
<sequence>MFQHSCSDLSVQPFSSPKAPGPSKLQQQHHKQHAHQSLPADPEDQAPKRASPARNTSKGAPSALPPTDAPSQSQQQSAAQHQPPEANGAEAGLLPLQSCTAATSPDDGVKGEETGSAAAAADPPAAALPPVSAEVPLVEATPQASSKGLLPQLDPQKTLHYAANHDGWQWRKYGEKIVKGSTNPRSYYKCSNQGCPAKKIVERNTEGVIFNTEYKGLHCHPAPATVKAAAKCRTTKPGKAQQAAQAPDPPCVPQESNTPTRRDSEGGNVHSGHGSDPAAAPPTIPRGTAHDGETLFGDWLLAMRQEHSASMWGAEEGDGATATPGRVINFGQRDAAQDLAVAVQNLQSPRPLIVWIADRHSFALRHCFGGASPKHSQLQLEQALEAALSPRPLTLNLIQQQQQQQHGQLHSSQQFARPSKRPQGGHQGTGQDGTLSPSHSQPFSQWLEGYVQQQQQQLQQLHQSHRA</sequence>
<dbReference type="Proteomes" id="UP000815325">
    <property type="component" value="Unassembled WGS sequence"/>
</dbReference>
<feature type="domain" description="WRKY" evidence="7">
    <location>
        <begin position="159"/>
        <end position="223"/>
    </location>
</feature>